<dbReference type="EMBL" id="JACHJS010000001">
    <property type="protein sequence ID" value="MBB4967958.1"/>
    <property type="molecule type" value="Genomic_DNA"/>
</dbReference>
<keyword evidence="1" id="KW-0472">Membrane</keyword>
<dbReference type="Proteomes" id="UP000542674">
    <property type="component" value="Unassembled WGS sequence"/>
</dbReference>
<reference evidence="3 4" key="1">
    <citation type="submission" date="2020-08" db="EMBL/GenBank/DDBJ databases">
        <title>Sequencing the genomes of 1000 actinobacteria strains.</title>
        <authorList>
            <person name="Klenk H.-P."/>
        </authorList>
    </citation>
    <scope>NUCLEOTIDE SEQUENCE [LARGE SCALE GENOMIC DNA]</scope>
    <source>
        <strain evidence="3 4">DSM 45084</strain>
    </source>
</reference>
<dbReference type="GO" id="GO:0009116">
    <property type="term" value="P:nucleoside metabolic process"/>
    <property type="evidence" value="ECO:0007669"/>
    <property type="project" value="InterPro"/>
</dbReference>
<dbReference type="GO" id="GO:0019284">
    <property type="term" value="P:L-methionine salvage from S-adenosylmethionine"/>
    <property type="evidence" value="ECO:0007669"/>
    <property type="project" value="TreeGrafter"/>
</dbReference>
<dbReference type="Gene3D" id="3.40.50.1580">
    <property type="entry name" value="Nucleoside phosphorylase domain"/>
    <property type="match status" value="1"/>
</dbReference>
<feature type="transmembrane region" description="Helical" evidence="1">
    <location>
        <begin position="334"/>
        <end position="351"/>
    </location>
</feature>
<dbReference type="SUPFAM" id="SSF53167">
    <property type="entry name" value="Purine and uridine phosphorylases"/>
    <property type="match status" value="1"/>
</dbReference>
<dbReference type="AlphaFoldDB" id="A0A7W7T7F3"/>
<keyword evidence="1" id="KW-0812">Transmembrane</keyword>
<gene>
    <name evidence="3" type="ORF">F4559_005317</name>
</gene>
<feature type="transmembrane region" description="Helical" evidence="1">
    <location>
        <begin position="88"/>
        <end position="121"/>
    </location>
</feature>
<accession>A0A7W7T7F3</accession>
<feature type="transmembrane region" description="Helical" evidence="1">
    <location>
        <begin position="127"/>
        <end position="149"/>
    </location>
</feature>
<evidence type="ECO:0000256" key="1">
    <source>
        <dbReference type="SAM" id="Phobius"/>
    </source>
</evidence>
<keyword evidence="4" id="KW-1185">Reference proteome</keyword>
<dbReference type="GO" id="GO:0008930">
    <property type="term" value="F:methylthioadenosine nucleosidase activity"/>
    <property type="evidence" value="ECO:0007669"/>
    <property type="project" value="TreeGrafter"/>
</dbReference>
<protein>
    <submittedName>
        <fullName evidence="3">Nucleoside phosphorylase</fullName>
    </submittedName>
</protein>
<feature type="domain" description="Nucleoside phosphorylase" evidence="2">
    <location>
        <begin position="381"/>
        <end position="599"/>
    </location>
</feature>
<dbReference type="PANTHER" id="PTHR46832:SF1">
    <property type="entry name" value="5'-METHYLTHIOADENOSINE_S-ADENOSYLHOMOCYSTEINE NUCLEOSIDASE"/>
    <property type="match status" value="1"/>
</dbReference>
<dbReference type="Pfam" id="PF01048">
    <property type="entry name" value="PNP_UDP_1"/>
    <property type="match status" value="1"/>
</dbReference>
<sequence>MGAQRPDSADATLTVPSLAELRRTTRSVRSAEHGPAVRRALRPRGLEGRGPLTLQLLVADREARLLWHSPDRVLMVCPPRSARTRRDVVTACLHVVNVLWPLVSWFTAPLAIGLTAVALALVRAPDVLVLLLVVVTMLWATGVMVLMAIREGADLVRMVSPRPVHRRRRMDDGLRVDHWSIALCHADPDTVGALLRDATALVDHLGDRYETVPDRLLLCRPDAVTTTAALEAVRRSATVRRVSGREVLVVHDVGRPVPRPAADPGPNGILVLLAAACSLLPMIAGMVAAAEREACATACTGGPVGYGDAVFWLLRHFVVLGIPGVAPSTGQSKALGLAMALLGLVIAARVVRVVRTRQREDDEEREGFVDDVARPYSTALVLVANDIERAAVLTAVATGEVTRLRSEHHTALDLGVVGRTRVVLGWTEQGIDTQGAATLTTDALIRWLAPDYVLIVGVGYGLREHAQEPGDLVVSSRVRSMNWRKEAPGRTIVRGELAVAPQRLLDRCRDAARDWSGPRPDFGLTLSLGVLVDSAEFRAGLLDLEPDAVCGDMELAGVQAACSKHKVDWIGIKGISDYGMGKTDGHQPLAARNAAEFLAHLVRTGNLDPL</sequence>
<dbReference type="InterPro" id="IPR000845">
    <property type="entry name" value="Nucleoside_phosphorylase_d"/>
</dbReference>
<dbReference type="GO" id="GO:0008782">
    <property type="term" value="F:adenosylhomocysteine nucleosidase activity"/>
    <property type="evidence" value="ECO:0007669"/>
    <property type="project" value="TreeGrafter"/>
</dbReference>
<keyword evidence="1" id="KW-1133">Transmembrane helix</keyword>
<dbReference type="PANTHER" id="PTHR46832">
    <property type="entry name" value="5'-METHYLTHIOADENOSINE/S-ADENOSYLHOMOCYSTEINE NUCLEOSIDASE"/>
    <property type="match status" value="1"/>
</dbReference>
<dbReference type="GO" id="GO:0005829">
    <property type="term" value="C:cytosol"/>
    <property type="evidence" value="ECO:0007669"/>
    <property type="project" value="TreeGrafter"/>
</dbReference>
<feature type="transmembrane region" description="Helical" evidence="1">
    <location>
        <begin position="269"/>
        <end position="289"/>
    </location>
</feature>
<dbReference type="RefSeq" id="WP_184673068.1">
    <property type="nucleotide sequence ID" value="NZ_BAABAI010000016.1"/>
</dbReference>
<evidence type="ECO:0000313" key="4">
    <source>
        <dbReference type="Proteomes" id="UP000542674"/>
    </source>
</evidence>
<proteinExistence type="predicted"/>
<organism evidence="3 4">
    <name type="scientific">Saccharothrix violaceirubra</name>
    <dbReference type="NCBI Taxonomy" id="413306"/>
    <lineage>
        <taxon>Bacteria</taxon>
        <taxon>Bacillati</taxon>
        <taxon>Actinomycetota</taxon>
        <taxon>Actinomycetes</taxon>
        <taxon>Pseudonocardiales</taxon>
        <taxon>Pseudonocardiaceae</taxon>
        <taxon>Saccharothrix</taxon>
    </lineage>
</organism>
<evidence type="ECO:0000259" key="2">
    <source>
        <dbReference type="Pfam" id="PF01048"/>
    </source>
</evidence>
<dbReference type="InterPro" id="IPR035994">
    <property type="entry name" value="Nucleoside_phosphorylase_sf"/>
</dbReference>
<comment type="caution">
    <text evidence="3">The sequence shown here is derived from an EMBL/GenBank/DDBJ whole genome shotgun (WGS) entry which is preliminary data.</text>
</comment>
<evidence type="ECO:0000313" key="3">
    <source>
        <dbReference type="EMBL" id="MBB4967958.1"/>
    </source>
</evidence>
<name>A0A7W7T7F3_9PSEU</name>